<feature type="short sequence motif" description="DGA/G" evidence="4">
    <location>
        <begin position="157"/>
        <end position="159"/>
    </location>
</feature>
<dbReference type="GO" id="GO:0016042">
    <property type="term" value="P:lipid catabolic process"/>
    <property type="evidence" value="ECO:0007669"/>
    <property type="project" value="UniProtKB-UniRule"/>
</dbReference>
<name>A0A0J8GM76_9ALTE</name>
<evidence type="ECO:0000313" key="6">
    <source>
        <dbReference type="EMBL" id="KMT63937.1"/>
    </source>
</evidence>
<keyword evidence="1 4" id="KW-0378">Hydrolase</keyword>
<reference evidence="6 7" key="1">
    <citation type="submission" date="2015-04" db="EMBL/GenBank/DDBJ databases">
        <title>Draft Genome Sequence of the Novel Agar-Digesting Marine Bacterium Q1.</title>
        <authorList>
            <person name="Li Y."/>
            <person name="Li D."/>
            <person name="Chen G."/>
            <person name="Du Z."/>
        </authorList>
    </citation>
    <scope>NUCLEOTIDE SEQUENCE [LARGE SCALE GENOMIC DNA]</scope>
    <source>
        <strain evidence="6 7">Q1</strain>
    </source>
</reference>
<evidence type="ECO:0000256" key="4">
    <source>
        <dbReference type="PROSITE-ProRule" id="PRU01161"/>
    </source>
</evidence>
<dbReference type="InterPro" id="IPR050301">
    <property type="entry name" value="NTE"/>
</dbReference>
<sequence>MSENNVKIGLALGSGAARGWSLIGVLNALLKLGIKPDYIAGCSIGSLVGAAYCNGQLADLEKWALSLDTWKVLRLLDLGLGKGSMLAGSKLFNHLKQTIGDSLIEDSQCQYAAIATEFYTGKQHVFSSGGFVDAIKASCAIPGILAPQYIAGHWMLDGALVNPVPVSVCREMGATHIIAIDLNHRDEQFIEEEPNQSKFQDLLSNNKSLSKLWGGVEPSLPSSPNMLAVAAGSIDIMQQVITEARLQSDPPEILIRPSLSHIGIMEFNRAQEAIEIGYKAVESIASEIKALG</sequence>
<keyword evidence="7" id="KW-1185">Reference proteome</keyword>
<dbReference type="Pfam" id="PF01734">
    <property type="entry name" value="Patatin"/>
    <property type="match status" value="1"/>
</dbReference>
<keyword evidence="2 4" id="KW-0442">Lipid degradation</keyword>
<dbReference type="GO" id="GO:0016787">
    <property type="term" value="F:hydrolase activity"/>
    <property type="evidence" value="ECO:0007669"/>
    <property type="project" value="UniProtKB-UniRule"/>
</dbReference>
<dbReference type="PANTHER" id="PTHR14226:SF76">
    <property type="entry name" value="NTE FAMILY PROTEIN RSSA"/>
    <property type="match status" value="1"/>
</dbReference>
<organism evidence="6 7">
    <name type="scientific">Catenovulum maritimum</name>
    <dbReference type="NCBI Taxonomy" id="1513271"/>
    <lineage>
        <taxon>Bacteria</taxon>
        <taxon>Pseudomonadati</taxon>
        <taxon>Pseudomonadota</taxon>
        <taxon>Gammaproteobacteria</taxon>
        <taxon>Alteromonadales</taxon>
        <taxon>Alteromonadaceae</taxon>
        <taxon>Catenovulum</taxon>
    </lineage>
</organism>
<protein>
    <recommendedName>
        <fullName evidence="5">PNPLA domain-containing protein</fullName>
    </recommendedName>
</protein>
<dbReference type="AlphaFoldDB" id="A0A0J8GM76"/>
<dbReference type="InterPro" id="IPR002641">
    <property type="entry name" value="PNPLA_dom"/>
</dbReference>
<evidence type="ECO:0000313" key="7">
    <source>
        <dbReference type="Proteomes" id="UP000037600"/>
    </source>
</evidence>
<dbReference type="EMBL" id="LAZL01000036">
    <property type="protein sequence ID" value="KMT63937.1"/>
    <property type="molecule type" value="Genomic_DNA"/>
</dbReference>
<evidence type="ECO:0000259" key="5">
    <source>
        <dbReference type="PROSITE" id="PS51635"/>
    </source>
</evidence>
<dbReference type="Gene3D" id="3.40.1090.10">
    <property type="entry name" value="Cytosolic phospholipase A2 catalytic domain"/>
    <property type="match status" value="2"/>
</dbReference>
<dbReference type="Proteomes" id="UP000037600">
    <property type="component" value="Unassembled WGS sequence"/>
</dbReference>
<feature type="domain" description="PNPLA" evidence="5">
    <location>
        <begin position="10"/>
        <end position="170"/>
    </location>
</feature>
<dbReference type="OrthoDB" id="5290098at2"/>
<comment type="caution">
    <text evidence="4">Lacks conserved residue(s) required for the propagation of feature annotation.</text>
</comment>
<feature type="active site" description="Nucleophile" evidence="4">
    <location>
        <position position="43"/>
    </location>
</feature>
<evidence type="ECO:0000256" key="3">
    <source>
        <dbReference type="ARBA" id="ARBA00023098"/>
    </source>
</evidence>
<dbReference type="InterPro" id="IPR016035">
    <property type="entry name" value="Acyl_Trfase/lysoPLipase"/>
</dbReference>
<feature type="short sequence motif" description="GXSXG" evidence="4">
    <location>
        <begin position="41"/>
        <end position="45"/>
    </location>
</feature>
<evidence type="ECO:0000256" key="1">
    <source>
        <dbReference type="ARBA" id="ARBA00022801"/>
    </source>
</evidence>
<accession>A0A0J8GM76</accession>
<evidence type="ECO:0000256" key="2">
    <source>
        <dbReference type="ARBA" id="ARBA00022963"/>
    </source>
</evidence>
<dbReference type="STRING" id="1513271.XM47_17065"/>
<dbReference type="PROSITE" id="PS51635">
    <property type="entry name" value="PNPLA"/>
    <property type="match status" value="1"/>
</dbReference>
<dbReference type="SUPFAM" id="SSF52151">
    <property type="entry name" value="FabD/lysophospholipase-like"/>
    <property type="match status" value="1"/>
</dbReference>
<dbReference type="PANTHER" id="PTHR14226">
    <property type="entry name" value="NEUROPATHY TARGET ESTERASE/SWISS CHEESE D.MELANOGASTER"/>
    <property type="match status" value="1"/>
</dbReference>
<proteinExistence type="predicted"/>
<dbReference type="PATRIC" id="fig|1513271.3.peg.3502"/>
<gene>
    <name evidence="6" type="ORF">XM47_17065</name>
</gene>
<keyword evidence="3 4" id="KW-0443">Lipid metabolism</keyword>
<dbReference type="RefSeq" id="WP_048695255.1">
    <property type="nucleotide sequence ID" value="NZ_KQ130507.1"/>
</dbReference>
<comment type="caution">
    <text evidence="6">The sequence shown here is derived from an EMBL/GenBank/DDBJ whole genome shotgun (WGS) entry which is preliminary data.</text>
</comment>
<feature type="active site" description="Proton acceptor" evidence="4">
    <location>
        <position position="157"/>
    </location>
</feature>